<accession>L2F6J6</accession>
<feature type="binding site" evidence="9">
    <location>
        <position position="253"/>
    </location>
    <ligand>
        <name>Mg(2+)</name>
        <dbReference type="ChEBI" id="CHEBI:18420"/>
        <label>2</label>
    </ligand>
</feature>
<dbReference type="Pfam" id="PF02885">
    <property type="entry name" value="Glycos_trans_3N"/>
    <property type="match status" value="1"/>
</dbReference>
<keyword evidence="2 9" id="KW-0028">Amino-acid biosynthesis</keyword>
<evidence type="ECO:0000256" key="7">
    <source>
        <dbReference type="ARBA" id="ARBA00052328"/>
    </source>
</evidence>
<feature type="binding site" evidence="9">
    <location>
        <position position="193"/>
    </location>
    <ligand>
        <name>anthranilate</name>
        <dbReference type="ChEBI" id="CHEBI:16567"/>
        <label>2</label>
    </ligand>
</feature>
<keyword evidence="9" id="KW-0479">Metal-binding</keyword>
<dbReference type="NCBIfam" id="TIGR01245">
    <property type="entry name" value="trpD"/>
    <property type="match status" value="1"/>
</dbReference>
<keyword evidence="13" id="KW-1185">Reference proteome</keyword>
<dbReference type="SUPFAM" id="SSF52418">
    <property type="entry name" value="Nucleoside phosphorylase/phosphoribosyltransferase catalytic domain"/>
    <property type="match status" value="1"/>
</dbReference>
<feature type="binding site" evidence="9">
    <location>
        <begin position="110"/>
        <end position="111"/>
    </location>
    <ligand>
        <name>5-phospho-alpha-D-ribose 1-diphosphate</name>
        <dbReference type="ChEBI" id="CHEBI:58017"/>
    </ligand>
</feature>
<dbReference type="SUPFAM" id="SSF47648">
    <property type="entry name" value="Nucleoside phosphorylase/phosphoribosyltransferase N-terminal domain"/>
    <property type="match status" value="1"/>
</dbReference>
<keyword evidence="3 9" id="KW-0328">Glycosyltransferase</keyword>
<dbReference type="GO" id="GO:0000162">
    <property type="term" value="P:L-tryptophan biosynthetic process"/>
    <property type="evidence" value="ECO:0007669"/>
    <property type="project" value="UniProtKB-UniRule"/>
</dbReference>
<proteinExistence type="inferred from homology"/>
<dbReference type="Gene3D" id="3.40.1030.10">
    <property type="entry name" value="Nucleoside phosphorylase/phosphoribosyltransferase catalytic domain"/>
    <property type="match status" value="1"/>
</dbReference>
<reference evidence="12 13" key="1">
    <citation type="journal article" date="2013" name="Genome Announc.">
        <title>Genome Sequence of Moraxella macacae 0408225, a Novel Bacterial Species Isolated from a Cynomolgus Macaque with Epistaxis.</title>
        <authorList>
            <person name="Ladner J.T."/>
            <person name="Whitehouse C.A."/>
            <person name="Koroleva G.I."/>
            <person name="Palacios G.F."/>
        </authorList>
    </citation>
    <scope>NUCLEOTIDE SEQUENCE [LARGE SCALE GENOMIC DNA]</scope>
    <source>
        <strain evidence="12 13">0408225</strain>
    </source>
</reference>
<comment type="cofactor">
    <cofactor evidence="9">
        <name>Mg(2+)</name>
        <dbReference type="ChEBI" id="CHEBI:18420"/>
    </cofactor>
    <text evidence="9">Binds 2 magnesium ions per monomer.</text>
</comment>
<dbReference type="HAMAP" id="MF_00211">
    <property type="entry name" value="TrpD"/>
    <property type="match status" value="1"/>
</dbReference>
<dbReference type="STRING" id="1230338.MOMA_09026"/>
<dbReference type="PANTHER" id="PTHR43285">
    <property type="entry name" value="ANTHRANILATE PHOSPHORIBOSYLTRANSFERASE"/>
    <property type="match status" value="1"/>
</dbReference>
<dbReference type="GO" id="GO:0000287">
    <property type="term" value="F:magnesium ion binding"/>
    <property type="evidence" value="ECO:0007669"/>
    <property type="project" value="UniProtKB-UniRule"/>
</dbReference>
<keyword evidence="4 9" id="KW-0808">Transferase</keyword>
<evidence type="ECO:0000256" key="5">
    <source>
        <dbReference type="ARBA" id="ARBA00022822"/>
    </source>
</evidence>
<evidence type="ECO:0000313" key="13">
    <source>
        <dbReference type="Proteomes" id="UP000023795"/>
    </source>
</evidence>
<dbReference type="OrthoDB" id="9806430at2"/>
<dbReference type="Pfam" id="PF00591">
    <property type="entry name" value="Glycos_transf_3"/>
    <property type="match status" value="1"/>
</dbReference>
<evidence type="ECO:0000259" key="11">
    <source>
        <dbReference type="Pfam" id="PF02885"/>
    </source>
</evidence>
<feature type="binding site" evidence="9">
    <location>
        <position position="107"/>
    </location>
    <ligand>
        <name>anthranilate</name>
        <dbReference type="ChEBI" id="CHEBI:16567"/>
        <label>1</label>
    </ligand>
</feature>
<evidence type="ECO:0000256" key="2">
    <source>
        <dbReference type="ARBA" id="ARBA00022605"/>
    </source>
</evidence>
<feature type="binding site" evidence="9">
    <location>
        <position position="252"/>
    </location>
    <ligand>
        <name>Mg(2+)</name>
        <dbReference type="ChEBI" id="CHEBI:18420"/>
        <label>2</label>
    </ligand>
</feature>
<comment type="similarity">
    <text evidence="8">In the C-terminal section; belongs to the anthranilate phosphoribosyltransferase family.</text>
</comment>
<dbReference type="PATRIC" id="fig|1230338.3.peg.1939"/>
<dbReference type="RefSeq" id="WP_009502247.1">
    <property type="nucleotide sequence ID" value="NZ_ANIN01000002.1"/>
</dbReference>
<comment type="caution">
    <text evidence="9">Lacks conserved residue(s) required for the propagation of feature annotation.</text>
</comment>
<comment type="similarity">
    <text evidence="9">Belongs to the anthranilate phosphoribosyltransferase family.</text>
</comment>
<comment type="catalytic activity">
    <reaction evidence="7 9">
        <text>N-(5-phospho-beta-D-ribosyl)anthranilate + diphosphate = 5-phospho-alpha-D-ribose 1-diphosphate + anthranilate</text>
        <dbReference type="Rhea" id="RHEA:11768"/>
        <dbReference type="ChEBI" id="CHEBI:16567"/>
        <dbReference type="ChEBI" id="CHEBI:18277"/>
        <dbReference type="ChEBI" id="CHEBI:33019"/>
        <dbReference type="ChEBI" id="CHEBI:58017"/>
        <dbReference type="EC" id="2.4.2.18"/>
    </reaction>
</comment>
<sequence>MKPNDLSEILQLIKQNQPLNQQQISILLTTALDKIINHIDLTFDEMQAVMLVIMQGNCPDAMMGAILTALRMKSESIDEISAAASVMRKLSTKVDLSGIDNLVDIVGTGGDGANLFNVSSASMLVAAAAGCHVAKHGSRGVSTNSGSSNLLEQAGLYLGLTPDQTTECIKTQGVGFLYAPNHHTAMKHAMPIRNTLKIRTLFNILGPLTNPAGVKNALIGVFNQKLCKPLAEVYKNLGDHHVMVVASADGLDEISLAASTYVAELKDGQVKTYEILPEDLGIASQTLHGLTVNSPAESLALIKEALAKNPQKSEVAKKAMAMIALNAGATIYVAKLADSHQAGVAKALDVINSGKALEKLENLAKFTQQFNKN</sequence>
<feature type="binding site" evidence="9">
    <location>
        <position position="253"/>
    </location>
    <ligand>
        <name>Mg(2+)</name>
        <dbReference type="ChEBI" id="CHEBI:18420"/>
        <label>1</label>
    </ligand>
</feature>
<name>L2F6J6_9GAMM</name>
<comment type="subunit">
    <text evidence="9">Homodimer.</text>
</comment>
<dbReference type="AlphaFoldDB" id="L2F6J6"/>
<evidence type="ECO:0000256" key="4">
    <source>
        <dbReference type="ARBA" id="ARBA00022679"/>
    </source>
</evidence>
<feature type="binding site" evidence="9">
    <location>
        <position position="107"/>
    </location>
    <ligand>
        <name>5-phospho-alpha-D-ribose 1-diphosphate</name>
        <dbReference type="ChEBI" id="CHEBI:58017"/>
    </ligand>
</feature>
<feature type="domain" description="Glycosyl transferase family 3 N-terminal" evidence="11">
    <location>
        <begin position="31"/>
        <end position="89"/>
    </location>
</feature>
<dbReference type="eggNOG" id="COG0547">
    <property type="taxonomic scope" value="Bacteria"/>
</dbReference>
<evidence type="ECO:0000256" key="8">
    <source>
        <dbReference type="ARBA" id="ARBA00061188"/>
    </source>
</evidence>
<evidence type="ECO:0000256" key="3">
    <source>
        <dbReference type="ARBA" id="ARBA00022676"/>
    </source>
</evidence>
<dbReference type="Gene3D" id="1.20.970.10">
    <property type="entry name" value="Transferase, Pyrimidine Nucleoside Phosphorylase, Chain C"/>
    <property type="match status" value="1"/>
</dbReference>
<keyword evidence="6 9" id="KW-0057">Aromatic amino acid biosynthesis</keyword>
<evidence type="ECO:0000256" key="1">
    <source>
        <dbReference type="ARBA" id="ARBA00004907"/>
    </source>
</evidence>
<dbReference type="GO" id="GO:0005829">
    <property type="term" value="C:cytosol"/>
    <property type="evidence" value="ECO:0007669"/>
    <property type="project" value="TreeGrafter"/>
</dbReference>
<comment type="function">
    <text evidence="9">Catalyzes the transfer of the phosphoribosyl group of 5-phosphorylribose-1-pyrophosphate (PRPP) to anthranilate to yield N-(5'-phosphoribosyl)-anthranilate (PRA).</text>
</comment>
<evidence type="ECO:0000259" key="10">
    <source>
        <dbReference type="Pfam" id="PF00591"/>
    </source>
</evidence>
<dbReference type="EMBL" id="ANIN01000002">
    <property type="protein sequence ID" value="ELA08689.1"/>
    <property type="molecule type" value="Genomic_DNA"/>
</dbReference>
<feature type="binding site" evidence="9">
    <location>
        <begin position="117"/>
        <end position="120"/>
    </location>
    <ligand>
        <name>5-phospho-alpha-D-ribose 1-diphosphate</name>
        <dbReference type="ChEBI" id="CHEBI:58017"/>
    </ligand>
</feature>
<dbReference type="FunFam" id="3.40.1030.10:FF:000002">
    <property type="entry name" value="Anthranilate phosphoribosyltransferase"/>
    <property type="match status" value="1"/>
</dbReference>
<dbReference type="UniPathway" id="UPA00035">
    <property type="reaction ID" value="UER00041"/>
</dbReference>
<organism evidence="12 13">
    <name type="scientific">Moraxella macacae 0408225</name>
    <dbReference type="NCBI Taxonomy" id="1230338"/>
    <lineage>
        <taxon>Bacteria</taxon>
        <taxon>Pseudomonadati</taxon>
        <taxon>Pseudomonadota</taxon>
        <taxon>Gammaproteobacteria</taxon>
        <taxon>Moraxellales</taxon>
        <taxon>Moraxellaceae</taxon>
        <taxon>Moraxella</taxon>
    </lineage>
</organism>
<gene>
    <name evidence="9 12" type="primary">trpD</name>
    <name evidence="12" type="ORF">MOMA_09026</name>
</gene>
<dbReference type="InterPro" id="IPR035902">
    <property type="entry name" value="Nuc_phospho_transferase"/>
</dbReference>
<feature type="binding site" evidence="9">
    <location>
        <position position="119"/>
    </location>
    <ligand>
        <name>Mg(2+)</name>
        <dbReference type="ChEBI" id="CHEBI:18420"/>
        <label>1</label>
    </ligand>
</feature>
<comment type="pathway">
    <text evidence="1 9">Amino-acid biosynthesis; L-tryptophan biosynthesis; L-tryptophan from chorismate: step 2/5.</text>
</comment>
<feature type="binding site" evidence="9">
    <location>
        <position position="147"/>
    </location>
    <ligand>
        <name>5-phospho-alpha-D-ribose 1-diphosphate</name>
        <dbReference type="ChEBI" id="CHEBI:58017"/>
    </ligand>
</feature>
<evidence type="ECO:0000256" key="6">
    <source>
        <dbReference type="ARBA" id="ARBA00023141"/>
    </source>
</evidence>
<dbReference type="Proteomes" id="UP000023795">
    <property type="component" value="Unassembled WGS sequence"/>
</dbReference>
<comment type="caution">
    <text evidence="12">The sequence shown here is derived from an EMBL/GenBank/DDBJ whole genome shotgun (WGS) entry which is preliminary data.</text>
</comment>
<dbReference type="GO" id="GO:0004048">
    <property type="term" value="F:anthranilate phosphoribosyltransferase activity"/>
    <property type="evidence" value="ECO:0007669"/>
    <property type="project" value="UniProtKB-UniRule"/>
</dbReference>
<dbReference type="InterPro" id="IPR017459">
    <property type="entry name" value="Glycosyl_Trfase_fam3_N_dom"/>
</dbReference>
<dbReference type="InterPro" id="IPR036320">
    <property type="entry name" value="Glycosyl_Trfase_fam3_N_dom_sf"/>
</dbReference>
<keyword evidence="9" id="KW-0460">Magnesium</keyword>
<dbReference type="PANTHER" id="PTHR43285:SF2">
    <property type="entry name" value="ANTHRANILATE PHOSPHORIBOSYLTRANSFERASE"/>
    <property type="match status" value="1"/>
</dbReference>
<evidence type="ECO:0000256" key="9">
    <source>
        <dbReference type="HAMAP-Rule" id="MF_00211"/>
    </source>
</evidence>
<feature type="domain" description="Glycosyl transferase family 3" evidence="10">
    <location>
        <begin position="101"/>
        <end position="357"/>
    </location>
</feature>
<dbReference type="InterPro" id="IPR000312">
    <property type="entry name" value="Glycosyl_Trfase_fam3"/>
</dbReference>
<dbReference type="EC" id="2.4.2.18" evidence="9"/>
<dbReference type="InterPro" id="IPR005940">
    <property type="entry name" value="Anthranilate_Pribosyl_Tfrase"/>
</dbReference>
<keyword evidence="5 9" id="KW-0822">Tryptophan biosynthesis</keyword>
<protein>
    <recommendedName>
        <fullName evidence="9">Anthranilate phosphoribosyltransferase</fullName>
        <ecNumber evidence="9">2.4.2.18</ecNumber>
    </recommendedName>
</protein>
<evidence type="ECO:0000313" key="12">
    <source>
        <dbReference type="EMBL" id="ELA08689.1"/>
    </source>
</evidence>